<dbReference type="SUPFAM" id="SSF88946">
    <property type="entry name" value="Sigma2 domain of RNA polymerase sigma factors"/>
    <property type="match status" value="1"/>
</dbReference>
<keyword evidence="8" id="KW-1185">Reference proteome</keyword>
<dbReference type="InterPro" id="IPR014327">
    <property type="entry name" value="RNA_pol_sigma70_bacteroid"/>
</dbReference>
<dbReference type="InterPro" id="IPR013324">
    <property type="entry name" value="RNA_pol_sigma_r3/r4-like"/>
</dbReference>
<dbReference type="InterPro" id="IPR039425">
    <property type="entry name" value="RNA_pol_sigma-70-like"/>
</dbReference>
<protein>
    <submittedName>
        <fullName evidence="7">RNA polymerase sigma-70 factor (ECF subfamily)</fullName>
    </submittedName>
</protein>
<dbReference type="InterPro" id="IPR013325">
    <property type="entry name" value="RNA_pol_sigma_r2"/>
</dbReference>
<dbReference type="InterPro" id="IPR036388">
    <property type="entry name" value="WH-like_DNA-bd_sf"/>
</dbReference>
<accession>A0A4R6WHX0</accession>
<reference evidence="7 8" key="1">
    <citation type="submission" date="2019-03" db="EMBL/GenBank/DDBJ databases">
        <title>Genomic Encyclopedia of Archaeal and Bacterial Type Strains, Phase II (KMG-II): from individual species to whole genera.</title>
        <authorList>
            <person name="Goeker M."/>
        </authorList>
    </citation>
    <scope>NUCLEOTIDE SEQUENCE [LARGE SCALE GENOMIC DNA]</scope>
    <source>
        <strain evidence="7 8">DSM 28353</strain>
    </source>
</reference>
<dbReference type="PANTHER" id="PTHR43133">
    <property type="entry name" value="RNA POLYMERASE ECF-TYPE SIGMA FACTO"/>
    <property type="match status" value="1"/>
</dbReference>
<comment type="caution">
    <text evidence="7">The sequence shown here is derived from an EMBL/GenBank/DDBJ whole genome shotgun (WGS) entry which is preliminary data.</text>
</comment>
<dbReference type="Gene3D" id="1.10.1740.10">
    <property type="match status" value="1"/>
</dbReference>
<keyword evidence="4" id="KW-0804">Transcription</keyword>
<evidence type="ECO:0000259" key="5">
    <source>
        <dbReference type="Pfam" id="PF04542"/>
    </source>
</evidence>
<keyword evidence="3" id="KW-0731">Sigma factor</keyword>
<dbReference type="AlphaFoldDB" id="A0A4R6WHX0"/>
<comment type="similarity">
    <text evidence="1">Belongs to the sigma-70 factor family. ECF subfamily.</text>
</comment>
<feature type="domain" description="RNA polymerase sigma-70 region 2" evidence="5">
    <location>
        <begin position="49"/>
        <end position="115"/>
    </location>
</feature>
<evidence type="ECO:0000313" key="7">
    <source>
        <dbReference type="EMBL" id="TDQ78116.1"/>
    </source>
</evidence>
<evidence type="ECO:0000256" key="3">
    <source>
        <dbReference type="ARBA" id="ARBA00023082"/>
    </source>
</evidence>
<sequence>MAYLCNSADQNCLFRSAIIIFMNSYTGYSEKELIILLKQNDELAFRAVFDRWHKKLYHFNLRYLHSKELAEEAVHDALVKLWTTRDNIDEEQPISSLLYTICKRLCLNRIRDAARSNAAAEALWSNYIELSNSTEDIVHAAELQKFLDQAITKLSPQQHQVFKMSRYEGLSHLQIAEKLNISKETVKKHSAEALKTLRFYLESYPGLFAAILFLH</sequence>
<dbReference type="CDD" id="cd06171">
    <property type="entry name" value="Sigma70_r4"/>
    <property type="match status" value="1"/>
</dbReference>
<dbReference type="InterPro" id="IPR014284">
    <property type="entry name" value="RNA_pol_sigma-70_dom"/>
</dbReference>
<dbReference type="GO" id="GO:0016987">
    <property type="term" value="F:sigma factor activity"/>
    <property type="evidence" value="ECO:0007669"/>
    <property type="project" value="UniProtKB-KW"/>
</dbReference>
<dbReference type="Gene3D" id="1.10.10.10">
    <property type="entry name" value="Winged helix-like DNA-binding domain superfamily/Winged helix DNA-binding domain"/>
    <property type="match status" value="1"/>
</dbReference>
<dbReference type="Pfam" id="PF04542">
    <property type="entry name" value="Sigma70_r2"/>
    <property type="match status" value="1"/>
</dbReference>
<dbReference type="InterPro" id="IPR007627">
    <property type="entry name" value="RNA_pol_sigma70_r2"/>
</dbReference>
<organism evidence="7 8">
    <name type="scientific">Sphingobacterium yanglingense</name>
    <dbReference type="NCBI Taxonomy" id="1437280"/>
    <lineage>
        <taxon>Bacteria</taxon>
        <taxon>Pseudomonadati</taxon>
        <taxon>Bacteroidota</taxon>
        <taxon>Sphingobacteriia</taxon>
        <taxon>Sphingobacteriales</taxon>
        <taxon>Sphingobacteriaceae</taxon>
        <taxon>Sphingobacterium</taxon>
    </lineage>
</organism>
<dbReference type="SUPFAM" id="SSF88659">
    <property type="entry name" value="Sigma3 and sigma4 domains of RNA polymerase sigma factors"/>
    <property type="match status" value="1"/>
</dbReference>
<dbReference type="NCBIfam" id="TIGR02985">
    <property type="entry name" value="Sig70_bacteroi1"/>
    <property type="match status" value="1"/>
</dbReference>
<evidence type="ECO:0000256" key="1">
    <source>
        <dbReference type="ARBA" id="ARBA00010641"/>
    </source>
</evidence>
<proteinExistence type="inferred from homology"/>
<dbReference type="Proteomes" id="UP000295292">
    <property type="component" value="Unassembled WGS sequence"/>
</dbReference>
<dbReference type="GO" id="GO:0003677">
    <property type="term" value="F:DNA binding"/>
    <property type="evidence" value="ECO:0007669"/>
    <property type="project" value="InterPro"/>
</dbReference>
<feature type="domain" description="RNA polymerase sigma factor 70 region 4 type 2" evidence="6">
    <location>
        <begin position="147"/>
        <end position="197"/>
    </location>
</feature>
<evidence type="ECO:0000256" key="2">
    <source>
        <dbReference type="ARBA" id="ARBA00023015"/>
    </source>
</evidence>
<dbReference type="GO" id="GO:0006352">
    <property type="term" value="P:DNA-templated transcription initiation"/>
    <property type="evidence" value="ECO:0007669"/>
    <property type="project" value="InterPro"/>
</dbReference>
<dbReference type="NCBIfam" id="TIGR02937">
    <property type="entry name" value="sigma70-ECF"/>
    <property type="match status" value="1"/>
</dbReference>
<evidence type="ECO:0000259" key="6">
    <source>
        <dbReference type="Pfam" id="PF08281"/>
    </source>
</evidence>
<gene>
    <name evidence="7" type="ORF">CLV99_2094</name>
</gene>
<dbReference type="EMBL" id="SNYV01000013">
    <property type="protein sequence ID" value="TDQ78116.1"/>
    <property type="molecule type" value="Genomic_DNA"/>
</dbReference>
<name>A0A4R6WHX0_9SPHI</name>
<evidence type="ECO:0000256" key="4">
    <source>
        <dbReference type="ARBA" id="ARBA00023163"/>
    </source>
</evidence>
<keyword evidence="2" id="KW-0805">Transcription regulation</keyword>
<evidence type="ECO:0000313" key="8">
    <source>
        <dbReference type="Proteomes" id="UP000295292"/>
    </source>
</evidence>
<dbReference type="PANTHER" id="PTHR43133:SF46">
    <property type="entry name" value="RNA POLYMERASE SIGMA-70 FACTOR ECF SUBFAMILY"/>
    <property type="match status" value="1"/>
</dbReference>
<dbReference type="InterPro" id="IPR013249">
    <property type="entry name" value="RNA_pol_sigma70_r4_t2"/>
</dbReference>
<dbReference type="Pfam" id="PF08281">
    <property type="entry name" value="Sigma70_r4_2"/>
    <property type="match status" value="1"/>
</dbReference>